<dbReference type="EC" id="3.5.99.2" evidence="1"/>
<accession>A0ABX9HUX9</accession>
<dbReference type="Pfam" id="PF03070">
    <property type="entry name" value="TENA_THI-4"/>
    <property type="match status" value="1"/>
</dbReference>
<dbReference type="Proteomes" id="UP000253950">
    <property type="component" value="Unassembled WGS sequence"/>
</dbReference>
<protein>
    <recommendedName>
        <fullName evidence="1">Aminopyrimidine aminohydrolase</fullName>
        <ecNumber evidence="1">3.5.99.2</ecNumber>
    </recommendedName>
</protein>
<evidence type="ECO:0000259" key="2">
    <source>
        <dbReference type="Pfam" id="PF03070"/>
    </source>
</evidence>
<comment type="catalytic activity">
    <reaction evidence="1">
        <text>thiamine + H2O = 5-(2-hydroxyethyl)-4-methylthiazole + 4-amino-5-hydroxymethyl-2-methylpyrimidine + H(+)</text>
        <dbReference type="Rhea" id="RHEA:17509"/>
        <dbReference type="ChEBI" id="CHEBI:15377"/>
        <dbReference type="ChEBI" id="CHEBI:15378"/>
        <dbReference type="ChEBI" id="CHEBI:16892"/>
        <dbReference type="ChEBI" id="CHEBI:17957"/>
        <dbReference type="ChEBI" id="CHEBI:18385"/>
        <dbReference type="EC" id="3.5.99.2"/>
    </reaction>
</comment>
<comment type="caution">
    <text evidence="3">The sequence shown here is derived from an EMBL/GenBank/DDBJ whole genome shotgun (WGS) entry which is preliminary data.</text>
</comment>
<keyword evidence="4" id="KW-1185">Reference proteome</keyword>
<comment type="pathway">
    <text evidence="1">Cofactor biosynthesis; thiamine diphosphate biosynthesis.</text>
</comment>
<comment type="similarity">
    <text evidence="1">Belongs to the TenA family.</text>
</comment>
<dbReference type="PANTHER" id="PTHR43198:SF2">
    <property type="entry name" value="SI:CH1073-67J19.1-RELATED"/>
    <property type="match status" value="1"/>
</dbReference>
<dbReference type="SUPFAM" id="SSF48613">
    <property type="entry name" value="Heme oxygenase-like"/>
    <property type="match status" value="1"/>
</dbReference>
<keyword evidence="1" id="KW-0378">Hydrolase</keyword>
<organism evidence="3 4">
    <name type="scientific">Haemophilus sputorum</name>
    <dbReference type="NCBI Taxonomy" id="1078480"/>
    <lineage>
        <taxon>Bacteria</taxon>
        <taxon>Pseudomonadati</taxon>
        <taxon>Pseudomonadota</taxon>
        <taxon>Gammaproteobacteria</taxon>
        <taxon>Pasteurellales</taxon>
        <taxon>Pasteurellaceae</taxon>
        <taxon>Haemophilus</taxon>
    </lineage>
</organism>
<dbReference type="EMBL" id="QEQG01000001">
    <property type="protein sequence ID" value="RDF12688.1"/>
    <property type="molecule type" value="Genomic_DNA"/>
</dbReference>
<keyword evidence="1" id="KW-0784">Thiamine biosynthesis</keyword>
<dbReference type="RefSeq" id="WP_111388882.1">
    <property type="nucleotide sequence ID" value="NZ_QEQG01000001.1"/>
</dbReference>
<evidence type="ECO:0000313" key="3">
    <source>
        <dbReference type="EMBL" id="RDF12688.1"/>
    </source>
</evidence>
<sequence>MLQQLIQQAQPDWQRYIEHDFVKQLATGSLPADCFRHYLKQDYIYLFHYSRAFALAIFKAKDFAQMETPRKALDAICQEIQLHLNYCQEWGISEEEIFNTQESAACIAYTRYLLDCGANGGLAEIYAAITPCAVGYAEVGRYICDNYPRLPNNPYQTWIDTYASEDFQQVAKETADFLNQCCAHLNAEQLQNIQKIFTTATRLEIGFWQMGLDLSE</sequence>
<dbReference type="CDD" id="cd19367">
    <property type="entry name" value="TenA_C_ScTHI20-like"/>
    <property type="match status" value="1"/>
</dbReference>
<dbReference type="InterPro" id="IPR004305">
    <property type="entry name" value="Thiaminase-2/PQQC"/>
</dbReference>
<comment type="catalytic activity">
    <reaction evidence="1">
        <text>4-amino-5-aminomethyl-2-methylpyrimidine + H2O = 4-amino-5-hydroxymethyl-2-methylpyrimidine + NH4(+)</text>
        <dbReference type="Rhea" id="RHEA:31799"/>
        <dbReference type="ChEBI" id="CHEBI:15377"/>
        <dbReference type="ChEBI" id="CHEBI:16892"/>
        <dbReference type="ChEBI" id="CHEBI:28938"/>
        <dbReference type="ChEBI" id="CHEBI:63416"/>
        <dbReference type="EC" id="3.5.99.2"/>
    </reaction>
</comment>
<dbReference type="NCBIfam" id="TIGR04306">
    <property type="entry name" value="salvage_TenA"/>
    <property type="match status" value="1"/>
</dbReference>
<feature type="domain" description="Thiaminase-2/PQQC" evidence="2">
    <location>
        <begin position="7"/>
        <end position="213"/>
    </location>
</feature>
<dbReference type="Gene3D" id="1.20.910.10">
    <property type="entry name" value="Heme oxygenase-like"/>
    <property type="match status" value="1"/>
</dbReference>
<gene>
    <name evidence="3" type="primary">tenA</name>
    <name evidence="3" type="ORF">DPV84_00390</name>
</gene>
<name>A0ABX9HUX9_9PAST</name>
<dbReference type="InterPro" id="IPR016084">
    <property type="entry name" value="Haem_Oase-like_multi-hlx"/>
</dbReference>
<comment type="function">
    <text evidence="1">Catalyzes an amino-pyrimidine hydrolysis reaction at the C5' of the pyrimidine moiety of thiamine compounds, a reaction that is part of a thiamine salvage pathway.</text>
</comment>
<proteinExistence type="inferred from homology"/>
<dbReference type="InterPro" id="IPR050967">
    <property type="entry name" value="Thiamine_Salvage_TenA"/>
</dbReference>
<dbReference type="PANTHER" id="PTHR43198">
    <property type="entry name" value="BIFUNCTIONAL TH2 PROTEIN"/>
    <property type="match status" value="1"/>
</dbReference>
<evidence type="ECO:0000313" key="4">
    <source>
        <dbReference type="Proteomes" id="UP000253950"/>
    </source>
</evidence>
<dbReference type="InterPro" id="IPR027574">
    <property type="entry name" value="Thiaminase_II"/>
</dbReference>
<evidence type="ECO:0000256" key="1">
    <source>
        <dbReference type="RuleBase" id="RU363093"/>
    </source>
</evidence>
<reference evidence="3 4" key="1">
    <citation type="submission" date="2018-05" db="EMBL/GenBank/DDBJ databases">
        <title>Draft Genome Sequences for a Diverse set of 7 Haemophilus Species.</title>
        <authorList>
            <person name="Nichols M."/>
            <person name="Topaz N."/>
            <person name="Wang X."/>
            <person name="Wang X."/>
            <person name="Boxrud D."/>
        </authorList>
    </citation>
    <scope>NUCLEOTIDE SEQUENCE [LARGE SCALE GENOMIC DNA]</scope>
    <source>
        <strain evidence="3 4">C2015005473</strain>
    </source>
</reference>